<dbReference type="Gene3D" id="1.25.40.20">
    <property type="entry name" value="Ankyrin repeat-containing domain"/>
    <property type="match status" value="1"/>
</dbReference>
<reference evidence="3" key="1">
    <citation type="submission" date="2018-10" db="EMBL/GenBank/DDBJ databases">
        <title>Hidden diversity of soil giant viruses.</title>
        <authorList>
            <person name="Schulz F."/>
            <person name="Alteio L."/>
            <person name="Goudeau D."/>
            <person name="Ryan E.M."/>
            <person name="Malmstrom R.R."/>
            <person name="Blanchard J."/>
            <person name="Woyke T."/>
        </authorList>
    </citation>
    <scope>NUCLEOTIDE SEQUENCE</scope>
    <source>
        <strain evidence="3">FNV1</strain>
    </source>
</reference>
<protein>
    <submittedName>
        <fullName evidence="3">Uncharacterized protein</fullName>
    </submittedName>
</protein>
<dbReference type="EMBL" id="MK072170">
    <property type="protein sequence ID" value="AYV79699.1"/>
    <property type="molecule type" value="Genomic_DNA"/>
</dbReference>
<dbReference type="PROSITE" id="PS50088">
    <property type="entry name" value="ANK_REPEAT"/>
    <property type="match status" value="1"/>
</dbReference>
<dbReference type="Pfam" id="PF12796">
    <property type="entry name" value="Ank_2"/>
    <property type="match status" value="1"/>
</dbReference>
<dbReference type="InterPro" id="IPR002110">
    <property type="entry name" value="Ankyrin_rpt"/>
</dbReference>
<evidence type="ECO:0000256" key="1">
    <source>
        <dbReference type="ARBA" id="ARBA00022737"/>
    </source>
</evidence>
<evidence type="ECO:0000256" key="2">
    <source>
        <dbReference type="ARBA" id="ARBA00023043"/>
    </source>
</evidence>
<keyword evidence="2" id="KW-0040">ANK repeat</keyword>
<dbReference type="PROSITE" id="PS50297">
    <property type="entry name" value="ANK_REP_REGION"/>
    <property type="match status" value="1"/>
</dbReference>
<sequence>MTDETAVRTQLFNYIVDNRISHALTLINSHNDIYKAGYKCGAATGRFDSLIYSVIYSRHEIALALINKHVYLDSYYRNGQTALHYACKHHEMNIACALIKNGANVNLADSYKYTPLSWICIYDDIDIAIAIAMIDKGANVNLKDENNNSPFSIVCKKQKRNYDLIIYMIIHDADVTALNGNIRQHVFKQYQQRVLDTINNSDDNPLKRSFRTTYVTGIIDLICDFIL</sequence>
<organism evidence="3">
    <name type="scientific">Faunusvirus sp</name>
    <dbReference type="NCBI Taxonomy" id="2487766"/>
    <lineage>
        <taxon>Viruses</taxon>
        <taxon>Varidnaviria</taxon>
        <taxon>Bamfordvirae</taxon>
        <taxon>Nucleocytoviricota</taxon>
        <taxon>Megaviricetes</taxon>
        <taxon>Imitervirales</taxon>
        <taxon>Mimiviridae</taxon>
    </lineage>
</organism>
<dbReference type="InterPro" id="IPR036770">
    <property type="entry name" value="Ankyrin_rpt-contain_sf"/>
</dbReference>
<dbReference type="SMART" id="SM00248">
    <property type="entry name" value="ANK"/>
    <property type="match status" value="3"/>
</dbReference>
<dbReference type="PANTHER" id="PTHR24198:SF165">
    <property type="entry name" value="ANKYRIN REPEAT-CONTAINING PROTEIN-RELATED"/>
    <property type="match status" value="1"/>
</dbReference>
<keyword evidence="1" id="KW-0677">Repeat</keyword>
<name>A0A3G5A2I8_9VIRU</name>
<proteinExistence type="predicted"/>
<gene>
    <name evidence="3" type="ORF">Faunusvirus39_8</name>
</gene>
<accession>A0A3G5A2I8</accession>
<evidence type="ECO:0000313" key="3">
    <source>
        <dbReference type="EMBL" id="AYV79699.1"/>
    </source>
</evidence>
<dbReference type="PANTHER" id="PTHR24198">
    <property type="entry name" value="ANKYRIN REPEAT AND PROTEIN KINASE DOMAIN-CONTAINING PROTEIN"/>
    <property type="match status" value="1"/>
</dbReference>
<dbReference type="SUPFAM" id="SSF48403">
    <property type="entry name" value="Ankyrin repeat"/>
    <property type="match status" value="1"/>
</dbReference>